<comment type="caution">
    <text evidence="1">The sequence shown here is derived from an EMBL/GenBank/DDBJ whole genome shotgun (WGS) entry which is preliminary data.</text>
</comment>
<protein>
    <submittedName>
        <fullName evidence="1">DUF2218 domain-containing protein</fullName>
    </submittedName>
</protein>
<dbReference type="Proteomes" id="UP001149822">
    <property type="component" value="Unassembled WGS sequence"/>
</dbReference>
<reference evidence="1" key="1">
    <citation type="submission" date="2022-12" db="EMBL/GenBank/DDBJ databases">
        <title>Paracoccus sp. EF6 isolated from a lake water.</title>
        <authorList>
            <person name="Liu H."/>
        </authorList>
    </citation>
    <scope>NUCLEOTIDE SEQUENCE</scope>
    <source>
        <strain evidence="1">EF6</strain>
    </source>
</reference>
<proteinExistence type="predicted"/>
<sequence length="97" mass="10701">MISTARYATPNAARYVQQLAKHFAHKIEVRSDGNSADLTLQSGAVRLEATADAFVARIEAPDAKSLIDARYVIDKHLVIFAFREGFAGLHWRVTDSA</sequence>
<accession>A0ABT4J8B4</accession>
<evidence type="ECO:0000313" key="2">
    <source>
        <dbReference type="Proteomes" id="UP001149822"/>
    </source>
</evidence>
<dbReference type="Pfam" id="PF09981">
    <property type="entry name" value="DUF2218"/>
    <property type="match status" value="1"/>
</dbReference>
<gene>
    <name evidence="1" type="ORF">OU682_17265</name>
</gene>
<dbReference type="InterPro" id="IPR014543">
    <property type="entry name" value="UCP028291"/>
</dbReference>
<organism evidence="1 2">
    <name type="scientific">Paracoccus benzoatiresistens</name>
    <dbReference type="NCBI Taxonomy" id="2997341"/>
    <lineage>
        <taxon>Bacteria</taxon>
        <taxon>Pseudomonadati</taxon>
        <taxon>Pseudomonadota</taxon>
        <taxon>Alphaproteobacteria</taxon>
        <taxon>Rhodobacterales</taxon>
        <taxon>Paracoccaceae</taxon>
        <taxon>Paracoccus</taxon>
    </lineage>
</organism>
<dbReference type="RefSeq" id="WP_268943433.1">
    <property type="nucleotide sequence ID" value="NZ_JAPTYD010000035.1"/>
</dbReference>
<dbReference type="Gene3D" id="3.30.310.50">
    <property type="entry name" value="Alpha-D-phosphohexomutase, C-terminal domain"/>
    <property type="match status" value="1"/>
</dbReference>
<dbReference type="EMBL" id="JAPTYD010000035">
    <property type="protein sequence ID" value="MCZ0963360.1"/>
    <property type="molecule type" value="Genomic_DNA"/>
</dbReference>
<evidence type="ECO:0000313" key="1">
    <source>
        <dbReference type="EMBL" id="MCZ0963360.1"/>
    </source>
</evidence>
<name>A0ABT4J8B4_9RHOB</name>
<keyword evidence="2" id="KW-1185">Reference proteome</keyword>